<dbReference type="Proteomes" id="UP000305067">
    <property type="component" value="Unassembled WGS sequence"/>
</dbReference>
<reference evidence="2 3" key="1">
    <citation type="journal article" date="2019" name="Nat. Ecol. Evol.">
        <title>Megaphylogeny resolves global patterns of mushroom evolution.</title>
        <authorList>
            <person name="Varga T."/>
            <person name="Krizsan K."/>
            <person name="Foldi C."/>
            <person name="Dima B."/>
            <person name="Sanchez-Garcia M."/>
            <person name="Sanchez-Ramirez S."/>
            <person name="Szollosi G.J."/>
            <person name="Szarkandi J.G."/>
            <person name="Papp V."/>
            <person name="Albert L."/>
            <person name="Andreopoulos W."/>
            <person name="Angelini C."/>
            <person name="Antonin V."/>
            <person name="Barry K.W."/>
            <person name="Bougher N.L."/>
            <person name="Buchanan P."/>
            <person name="Buyck B."/>
            <person name="Bense V."/>
            <person name="Catcheside P."/>
            <person name="Chovatia M."/>
            <person name="Cooper J."/>
            <person name="Damon W."/>
            <person name="Desjardin D."/>
            <person name="Finy P."/>
            <person name="Geml J."/>
            <person name="Haridas S."/>
            <person name="Hughes K."/>
            <person name="Justo A."/>
            <person name="Karasinski D."/>
            <person name="Kautmanova I."/>
            <person name="Kiss B."/>
            <person name="Kocsube S."/>
            <person name="Kotiranta H."/>
            <person name="LaButti K.M."/>
            <person name="Lechner B.E."/>
            <person name="Liimatainen K."/>
            <person name="Lipzen A."/>
            <person name="Lukacs Z."/>
            <person name="Mihaltcheva S."/>
            <person name="Morgado L.N."/>
            <person name="Niskanen T."/>
            <person name="Noordeloos M.E."/>
            <person name="Ohm R.A."/>
            <person name="Ortiz-Santana B."/>
            <person name="Ovrebo C."/>
            <person name="Racz N."/>
            <person name="Riley R."/>
            <person name="Savchenko A."/>
            <person name="Shiryaev A."/>
            <person name="Soop K."/>
            <person name="Spirin V."/>
            <person name="Szebenyi C."/>
            <person name="Tomsovsky M."/>
            <person name="Tulloss R.E."/>
            <person name="Uehling J."/>
            <person name="Grigoriev I.V."/>
            <person name="Vagvolgyi C."/>
            <person name="Papp T."/>
            <person name="Martin F.M."/>
            <person name="Miettinen O."/>
            <person name="Hibbett D.S."/>
            <person name="Nagy L.G."/>
        </authorList>
    </citation>
    <scope>NUCLEOTIDE SEQUENCE [LARGE SCALE GENOMIC DNA]</scope>
    <source>
        <strain evidence="2 3">CBS 309.79</strain>
    </source>
</reference>
<protein>
    <submittedName>
        <fullName evidence="2">Uncharacterized protein</fullName>
    </submittedName>
</protein>
<keyword evidence="3" id="KW-1185">Reference proteome</keyword>
<feature type="compositionally biased region" description="Low complexity" evidence="1">
    <location>
        <begin position="241"/>
        <end position="251"/>
    </location>
</feature>
<gene>
    <name evidence="2" type="ORF">BDV98DRAFT_594882</name>
</gene>
<feature type="region of interest" description="Disordered" evidence="1">
    <location>
        <begin position="240"/>
        <end position="329"/>
    </location>
</feature>
<accession>A0A5C3QC11</accession>
<evidence type="ECO:0000256" key="1">
    <source>
        <dbReference type="SAM" id="MobiDB-lite"/>
    </source>
</evidence>
<dbReference type="EMBL" id="ML178833">
    <property type="protein sequence ID" value="TFK99572.1"/>
    <property type="molecule type" value="Genomic_DNA"/>
</dbReference>
<feature type="compositionally biased region" description="Pro residues" evidence="1">
    <location>
        <begin position="127"/>
        <end position="136"/>
    </location>
</feature>
<organism evidence="2 3">
    <name type="scientific">Pterulicium gracile</name>
    <dbReference type="NCBI Taxonomy" id="1884261"/>
    <lineage>
        <taxon>Eukaryota</taxon>
        <taxon>Fungi</taxon>
        <taxon>Dikarya</taxon>
        <taxon>Basidiomycota</taxon>
        <taxon>Agaricomycotina</taxon>
        <taxon>Agaricomycetes</taxon>
        <taxon>Agaricomycetidae</taxon>
        <taxon>Agaricales</taxon>
        <taxon>Pleurotineae</taxon>
        <taxon>Pterulaceae</taxon>
        <taxon>Pterulicium</taxon>
    </lineage>
</organism>
<name>A0A5C3QC11_9AGAR</name>
<sequence>MHITEGHDSERGPSGQYKKFSSAEKKPQNGRILSDDSWVIGKGSERGAPTGTAAADVLPEEQENDGDVVMQETPESFEHPDFHSTSSDPLPSIQRLSLKRELSADEDSVSGSNDGRTRKRALQQMPESPPSLPRPPKGGGNRRVLRVDSLPSMSTSLPPSVKPPSPRMSLSYSDQAASNGEEVSNWTKALQQGVQSLQERVTILTNDNANVNASLAALVNTQATHFDAAHQLSIDLGRMVSPSQRSSSQRPFGAPPLLKTNPTSASTSGQGQTRSQGTGSATSTPQFPFVDLAATQMERDARGSRSRRSSQASGAISTPPKFSKSSRKS</sequence>
<proteinExistence type="predicted"/>
<feature type="compositionally biased region" description="Basic and acidic residues" evidence="1">
    <location>
        <begin position="1"/>
        <end position="11"/>
    </location>
</feature>
<evidence type="ECO:0000313" key="3">
    <source>
        <dbReference type="Proteomes" id="UP000305067"/>
    </source>
</evidence>
<evidence type="ECO:0000313" key="2">
    <source>
        <dbReference type="EMBL" id="TFK99572.1"/>
    </source>
</evidence>
<feature type="region of interest" description="Disordered" evidence="1">
    <location>
        <begin position="1"/>
        <end position="176"/>
    </location>
</feature>
<feature type="compositionally biased region" description="Low complexity" evidence="1">
    <location>
        <begin position="149"/>
        <end position="159"/>
    </location>
</feature>
<dbReference type="AlphaFoldDB" id="A0A5C3QC11"/>
<feature type="compositionally biased region" description="Low complexity" evidence="1">
    <location>
        <begin position="263"/>
        <end position="284"/>
    </location>
</feature>